<proteinExistence type="inferred from homology"/>
<dbReference type="GeneTree" id="ENSGT00530000063681"/>
<dbReference type="PANTHER" id="PTHR21184">
    <property type="entry name" value="MENORIN (DENDRITIC BRANCHING PROTEIN)"/>
    <property type="match status" value="1"/>
</dbReference>
<evidence type="ECO:0000313" key="4">
    <source>
        <dbReference type="Ensembl" id="ENSDCDP00010034853.1"/>
    </source>
</evidence>
<dbReference type="RefSeq" id="XP_028852510.1">
    <property type="nucleotide sequence ID" value="XM_028996677.1"/>
</dbReference>
<dbReference type="Ensembl" id="ENSDCDT00010043474.1">
    <property type="protein sequence ID" value="ENSDCDP00010034853.1"/>
    <property type="gene ID" value="ENSDCDG00010022479.1"/>
</dbReference>
<organism evidence="4 5">
    <name type="scientific">Denticeps clupeoides</name>
    <name type="common">denticle herring</name>
    <dbReference type="NCBI Taxonomy" id="299321"/>
    <lineage>
        <taxon>Eukaryota</taxon>
        <taxon>Metazoa</taxon>
        <taxon>Chordata</taxon>
        <taxon>Craniata</taxon>
        <taxon>Vertebrata</taxon>
        <taxon>Euteleostomi</taxon>
        <taxon>Actinopterygii</taxon>
        <taxon>Neopterygii</taxon>
        <taxon>Teleostei</taxon>
        <taxon>Clupei</taxon>
        <taxon>Clupeiformes</taxon>
        <taxon>Denticipitoidei</taxon>
        <taxon>Denticipitidae</taxon>
        <taxon>Denticeps</taxon>
    </lineage>
</organism>
<name>A0AAY4CP03_9TELE</name>
<evidence type="ECO:0000256" key="1">
    <source>
        <dbReference type="ARBA" id="ARBA00044953"/>
    </source>
</evidence>
<feature type="transmembrane region" description="Helical" evidence="2">
    <location>
        <begin position="9"/>
        <end position="31"/>
    </location>
</feature>
<dbReference type="InterPro" id="IPR019356">
    <property type="entry name" value="Menorin_dom"/>
</dbReference>
<evidence type="ECO:0000259" key="3">
    <source>
        <dbReference type="Pfam" id="PF10223"/>
    </source>
</evidence>
<comment type="similarity">
    <text evidence="1">Belongs to the menorin family.</text>
</comment>
<dbReference type="GeneID" id="114799800"/>
<reference evidence="4 5" key="1">
    <citation type="submission" date="2020-06" db="EMBL/GenBank/DDBJ databases">
        <authorList>
            <consortium name="Wellcome Sanger Institute Data Sharing"/>
        </authorList>
    </citation>
    <scope>NUCLEOTIDE SEQUENCE [LARGE SCALE GENOMIC DNA]</scope>
</reference>
<reference evidence="4" key="2">
    <citation type="submission" date="2025-08" db="UniProtKB">
        <authorList>
            <consortium name="Ensembl"/>
        </authorList>
    </citation>
    <scope>IDENTIFICATION</scope>
</reference>
<gene>
    <name evidence="4" type="primary">FAM151B</name>
</gene>
<keyword evidence="2" id="KW-0472">Membrane</keyword>
<dbReference type="AlphaFoldDB" id="A0AAY4CP03"/>
<dbReference type="GO" id="GO:0005615">
    <property type="term" value="C:extracellular space"/>
    <property type="evidence" value="ECO:0007669"/>
    <property type="project" value="TreeGrafter"/>
</dbReference>
<reference evidence="4" key="3">
    <citation type="submission" date="2025-09" db="UniProtKB">
        <authorList>
            <consortium name="Ensembl"/>
        </authorList>
    </citation>
    <scope>IDENTIFICATION</scope>
</reference>
<evidence type="ECO:0000313" key="5">
    <source>
        <dbReference type="Proteomes" id="UP000694580"/>
    </source>
</evidence>
<keyword evidence="2" id="KW-0812">Transmembrane</keyword>
<keyword evidence="2" id="KW-1133">Transmembrane helix</keyword>
<accession>A0AAY4CP03</accession>
<dbReference type="PANTHER" id="PTHR21184:SF3">
    <property type="entry name" value="PROTEIN FAM151B"/>
    <property type="match status" value="1"/>
</dbReference>
<feature type="domain" description="Menorin-like" evidence="3">
    <location>
        <begin position="61"/>
        <end position="292"/>
    </location>
</feature>
<sequence length="304" mass="34344">MGLKGRVFTFYRFCVIPALFIAGVTVCLSWYRTPDELVSKAAMDDRTLDYFLEKGQIQDRDAVAVKWYHAANSKSKIKEALQSPVHMIEADVLLRGHHPIEPIMAHPPQNDSDVSLEEWLKEVVMSKKGIKLDFKSLQAVAPSMTVLERIRPQLQGPVWINADILPGPGGQAVPLDPLDFLNAVSASVQGEVLSLGWTTGWTLNAENQGYTWEMVQQMHDICKNITHPVTFPVRAALLPSSFPQMNWLLEQSSRYSLTVWTGLHDTLVMEDLLPYRQNISKSRVYYDLSESQIVRLMALPDKSH</sequence>
<protein>
    <recommendedName>
        <fullName evidence="3">Menorin-like domain-containing protein</fullName>
    </recommendedName>
</protein>
<keyword evidence="5" id="KW-1185">Reference proteome</keyword>
<dbReference type="Proteomes" id="UP000694580">
    <property type="component" value="Chromosome 11"/>
</dbReference>
<dbReference type="Pfam" id="PF10223">
    <property type="entry name" value="Menorin_N"/>
    <property type="match status" value="1"/>
</dbReference>
<evidence type="ECO:0000256" key="2">
    <source>
        <dbReference type="SAM" id="Phobius"/>
    </source>
</evidence>